<accession>A0A6P7X6D8</accession>
<keyword evidence="9" id="KW-0804">Transcription</keyword>
<feature type="compositionally biased region" description="Polar residues" evidence="12">
    <location>
        <begin position="103"/>
        <end position="116"/>
    </location>
</feature>
<dbReference type="GO" id="GO:0000977">
    <property type="term" value="F:RNA polymerase II transcription regulatory region sequence-specific DNA binding"/>
    <property type="evidence" value="ECO:0007669"/>
    <property type="project" value="TreeGrafter"/>
</dbReference>
<feature type="region of interest" description="Disordered" evidence="12">
    <location>
        <begin position="88"/>
        <end position="189"/>
    </location>
</feature>
<evidence type="ECO:0000256" key="7">
    <source>
        <dbReference type="ARBA" id="ARBA00023015"/>
    </source>
</evidence>
<dbReference type="GO" id="GO:0005634">
    <property type="term" value="C:nucleus"/>
    <property type="evidence" value="ECO:0007669"/>
    <property type="project" value="UniProtKB-SubCell"/>
</dbReference>
<dbReference type="PROSITE" id="PS50805">
    <property type="entry name" value="KRAB"/>
    <property type="match status" value="1"/>
</dbReference>
<comment type="subcellular location">
    <subcellularLocation>
        <location evidence="1">Nucleus</location>
    </subcellularLocation>
</comment>
<dbReference type="FunFam" id="3.30.160.60:FF:000770">
    <property type="entry name" value="zinc finger protein 16"/>
    <property type="match status" value="1"/>
</dbReference>
<gene>
    <name evidence="17" type="primary">LOC115459983</name>
</gene>
<evidence type="ECO:0000313" key="16">
    <source>
        <dbReference type="Proteomes" id="UP000515156"/>
    </source>
</evidence>
<dbReference type="InParanoid" id="A0A6P7X6D8"/>
<dbReference type="Pfam" id="PF01352">
    <property type="entry name" value="KRAB"/>
    <property type="match status" value="1"/>
</dbReference>
<dbReference type="SUPFAM" id="SSF57667">
    <property type="entry name" value="beta-beta-alpha zinc fingers"/>
    <property type="match status" value="4"/>
</dbReference>
<dbReference type="InterPro" id="IPR003655">
    <property type="entry name" value="aKRAB"/>
</dbReference>
<protein>
    <submittedName>
        <fullName evidence="17">Zinc finger protein 184-like</fullName>
    </submittedName>
</protein>
<name>A0A6P7X6D8_9AMPH</name>
<dbReference type="Gene3D" id="6.10.140.140">
    <property type="match status" value="1"/>
</dbReference>
<evidence type="ECO:0000256" key="4">
    <source>
        <dbReference type="ARBA" id="ARBA00022737"/>
    </source>
</evidence>
<dbReference type="OrthoDB" id="9892686at2759"/>
<feature type="domain" description="C2H2-type" evidence="13">
    <location>
        <begin position="285"/>
        <end position="312"/>
    </location>
</feature>
<evidence type="ECO:0000259" key="13">
    <source>
        <dbReference type="PROSITE" id="PS50157"/>
    </source>
</evidence>
<keyword evidence="6" id="KW-0862">Zinc</keyword>
<dbReference type="InterPro" id="IPR036051">
    <property type="entry name" value="KRAB_dom_sf"/>
</dbReference>
<dbReference type="PROSITE" id="PS50157">
    <property type="entry name" value="ZINC_FINGER_C2H2_2"/>
    <property type="match status" value="5"/>
</dbReference>
<dbReference type="Pfam" id="PF00096">
    <property type="entry name" value="zf-C2H2"/>
    <property type="match status" value="3"/>
</dbReference>
<evidence type="ECO:0000256" key="8">
    <source>
        <dbReference type="ARBA" id="ARBA00023125"/>
    </source>
</evidence>
<dbReference type="GO" id="GO:0008270">
    <property type="term" value="F:zinc ion binding"/>
    <property type="evidence" value="ECO:0007669"/>
    <property type="project" value="UniProtKB-KW"/>
</dbReference>
<proteinExistence type="inferred from homology"/>
<dbReference type="Proteomes" id="UP000515156">
    <property type="component" value="Chromosome 1"/>
</dbReference>
<evidence type="ECO:0000256" key="9">
    <source>
        <dbReference type="ARBA" id="ARBA00023163"/>
    </source>
</evidence>
<feature type="domain" description="KRAB" evidence="14">
    <location>
        <begin position="3"/>
        <end position="74"/>
    </location>
</feature>
<feature type="domain" description="C2H2-type" evidence="13">
    <location>
        <begin position="221"/>
        <end position="260"/>
    </location>
</feature>
<dbReference type="PANTHER" id="PTHR24381:SF390">
    <property type="entry name" value="ZINC FINGER PROTEIN 37 HOMOLOG"/>
    <property type="match status" value="1"/>
</dbReference>
<dbReference type="PANTHER" id="PTHR24381">
    <property type="entry name" value="ZINC FINGER PROTEIN"/>
    <property type="match status" value="1"/>
</dbReference>
<reference evidence="17" key="1">
    <citation type="submission" date="2025-08" db="UniProtKB">
        <authorList>
            <consortium name="RefSeq"/>
        </authorList>
    </citation>
    <scope>IDENTIFICATION</scope>
</reference>
<keyword evidence="4" id="KW-0677">Repeat</keyword>
<dbReference type="Gene3D" id="3.30.160.60">
    <property type="entry name" value="Classic Zinc Finger"/>
    <property type="match status" value="5"/>
</dbReference>
<dbReference type="CDD" id="cd07765">
    <property type="entry name" value="KRAB_A-box"/>
    <property type="match status" value="1"/>
</dbReference>
<dbReference type="FunFam" id="3.30.160.60:FF:001630">
    <property type="entry name" value="Zinc finger protein 888"/>
    <property type="match status" value="1"/>
</dbReference>
<keyword evidence="5 11" id="KW-0863">Zinc-finger</keyword>
<feature type="domain" description="KRAB-related" evidence="15">
    <location>
        <begin position="1"/>
        <end position="64"/>
    </location>
</feature>
<evidence type="ECO:0000256" key="12">
    <source>
        <dbReference type="SAM" id="MobiDB-lite"/>
    </source>
</evidence>
<keyword evidence="16" id="KW-1185">Reference proteome</keyword>
<evidence type="ECO:0000256" key="10">
    <source>
        <dbReference type="ARBA" id="ARBA00023242"/>
    </source>
</evidence>
<evidence type="ECO:0000256" key="5">
    <source>
        <dbReference type="ARBA" id="ARBA00022771"/>
    </source>
</evidence>
<feature type="domain" description="C2H2-type" evidence="13">
    <location>
        <begin position="313"/>
        <end position="340"/>
    </location>
</feature>
<dbReference type="InterPro" id="IPR001909">
    <property type="entry name" value="KRAB"/>
</dbReference>
<feature type="domain" description="C2H2-type" evidence="13">
    <location>
        <begin position="341"/>
        <end position="368"/>
    </location>
</feature>
<dbReference type="FunFam" id="3.30.160.60:FF:000646">
    <property type="entry name" value="Myeloid zinc finger 1"/>
    <property type="match status" value="1"/>
</dbReference>
<keyword evidence="10" id="KW-0539">Nucleus</keyword>
<dbReference type="FunFam" id="3.30.160.60:FF:000100">
    <property type="entry name" value="Zinc finger 45-like"/>
    <property type="match status" value="2"/>
</dbReference>
<evidence type="ECO:0000256" key="11">
    <source>
        <dbReference type="PROSITE-ProRule" id="PRU00042"/>
    </source>
</evidence>
<evidence type="ECO:0000313" key="17">
    <source>
        <dbReference type="RefSeq" id="XP_030045709.1"/>
    </source>
</evidence>
<dbReference type="GO" id="GO:0000981">
    <property type="term" value="F:DNA-binding transcription factor activity, RNA polymerase II-specific"/>
    <property type="evidence" value="ECO:0007669"/>
    <property type="project" value="TreeGrafter"/>
</dbReference>
<dbReference type="GeneID" id="115459983"/>
<sequence length="383" mass="44555">MRVTFEDIAVSFSQEEWEYLDDGQKELYREVMKENYEILISLGYERISPDTLSRIKQEEEPYVWDPHESREREVTHADTVDEAVQKLKQEQNHEETPVETEQIPGQSKNVCENISQGMERRHARNQQELEKEQRVPAGETPCGITESKRSDGELINIPEHQRHLRTKSPFQDSNSDPEPSKLPQEERTENESFQCDICGAIFNMNDNFLLDKRTNSREKSFSCSHCEKSFRQKINLKLDQSFSLSSVLKRNEVIHSGQKPFPCSESGKSFSELSQLKIHSEKKPFVCTECNKSFTCSSYLKKHQLIHSEKKLFTCPECNKSFTRSSNLKIHQMIHGGKNPFTCAECNKSFSSSSYLKTHQMIHSGKKPFTPKHSQRKETFYMH</sequence>
<keyword evidence="8" id="KW-0238">DNA-binding</keyword>
<dbReference type="PROSITE" id="PS50806">
    <property type="entry name" value="KRAB_RELATED"/>
    <property type="match status" value="1"/>
</dbReference>
<dbReference type="SMART" id="SM00349">
    <property type="entry name" value="KRAB"/>
    <property type="match status" value="1"/>
</dbReference>
<dbReference type="FunCoup" id="A0A6P7X6D8">
    <property type="interactions" value="248"/>
</dbReference>
<dbReference type="PROSITE" id="PS00028">
    <property type="entry name" value="ZINC_FINGER_C2H2_1"/>
    <property type="match status" value="3"/>
</dbReference>
<feature type="compositionally biased region" description="Basic and acidic residues" evidence="12">
    <location>
        <begin position="125"/>
        <end position="134"/>
    </location>
</feature>
<dbReference type="AlphaFoldDB" id="A0A6P7X6D8"/>
<evidence type="ECO:0000256" key="2">
    <source>
        <dbReference type="ARBA" id="ARBA00006991"/>
    </source>
</evidence>
<evidence type="ECO:0000256" key="3">
    <source>
        <dbReference type="ARBA" id="ARBA00022723"/>
    </source>
</evidence>
<dbReference type="RefSeq" id="XP_030045709.1">
    <property type="nucleotide sequence ID" value="XM_030189849.1"/>
</dbReference>
<organism evidence="16 17">
    <name type="scientific">Microcaecilia unicolor</name>
    <dbReference type="NCBI Taxonomy" id="1415580"/>
    <lineage>
        <taxon>Eukaryota</taxon>
        <taxon>Metazoa</taxon>
        <taxon>Chordata</taxon>
        <taxon>Craniata</taxon>
        <taxon>Vertebrata</taxon>
        <taxon>Euteleostomi</taxon>
        <taxon>Amphibia</taxon>
        <taxon>Gymnophiona</taxon>
        <taxon>Siphonopidae</taxon>
        <taxon>Microcaecilia</taxon>
    </lineage>
</organism>
<dbReference type="SMART" id="SM00355">
    <property type="entry name" value="ZnF_C2H2"/>
    <property type="match status" value="3"/>
</dbReference>
<evidence type="ECO:0000256" key="1">
    <source>
        <dbReference type="ARBA" id="ARBA00004123"/>
    </source>
</evidence>
<keyword evidence="7" id="KW-0805">Transcription regulation</keyword>
<evidence type="ECO:0000259" key="15">
    <source>
        <dbReference type="PROSITE" id="PS50806"/>
    </source>
</evidence>
<evidence type="ECO:0000256" key="6">
    <source>
        <dbReference type="ARBA" id="ARBA00022833"/>
    </source>
</evidence>
<dbReference type="SUPFAM" id="SSF109640">
    <property type="entry name" value="KRAB domain (Kruppel-associated box)"/>
    <property type="match status" value="1"/>
</dbReference>
<dbReference type="InterPro" id="IPR013087">
    <property type="entry name" value="Znf_C2H2_type"/>
</dbReference>
<keyword evidence="3" id="KW-0479">Metal-binding</keyword>
<dbReference type="InterPro" id="IPR036236">
    <property type="entry name" value="Znf_C2H2_sf"/>
</dbReference>
<feature type="compositionally biased region" description="Polar residues" evidence="12">
    <location>
        <begin position="168"/>
        <end position="177"/>
    </location>
</feature>
<feature type="domain" description="C2H2-type" evidence="13">
    <location>
        <begin position="193"/>
        <end position="220"/>
    </location>
</feature>
<dbReference type="KEGG" id="muo:115459983"/>
<evidence type="ECO:0000259" key="14">
    <source>
        <dbReference type="PROSITE" id="PS50805"/>
    </source>
</evidence>
<comment type="similarity">
    <text evidence="2">Belongs to the krueppel C2H2-type zinc-finger protein family.</text>
</comment>